<dbReference type="InterPro" id="IPR031462">
    <property type="entry name" value="CTSRT"/>
</dbReference>
<accession>A0ABM4EPV4</accession>
<dbReference type="GeneID" id="136992333"/>
<dbReference type="RefSeq" id="XP_067154718.1">
    <property type="nucleotide sequence ID" value="XM_067298617.1"/>
</dbReference>
<evidence type="ECO:0000313" key="2">
    <source>
        <dbReference type="Proteomes" id="UP001652627"/>
    </source>
</evidence>
<feature type="compositionally biased region" description="Basic and acidic residues" evidence="1">
    <location>
        <begin position="703"/>
        <end position="715"/>
    </location>
</feature>
<gene>
    <name evidence="3" type="primary">LOC136992333</name>
</gene>
<proteinExistence type="predicted"/>
<protein>
    <submittedName>
        <fullName evidence="3">Cation channel sperm-associated targeting subunit tau-like</fullName>
    </submittedName>
</protein>
<feature type="compositionally biased region" description="Basic and acidic residues" evidence="1">
    <location>
        <begin position="753"/>
        <end position="775"/>
    </location>
</feature>
<feature type="region of interest" description="Disordered" evidence="1">
    <location>
        <begin position="703"/>
        <end position="724"/>
    </location>
</feature>
<feature type="region of interest" description="Disordered" evidence="1">
    <location>
        <begin position="753"/>
        <end position="779"/>
    </location>
</feature>
<organism evidence="2 3">
    <name type="scientific">Apteryx mantelli</name>
    <name type="common">North Island brown kiwi</name>
    <dbReference type="NCBI Taxonomy" id="2696672"/>
    <lineage>
        <taxon>Eukaryota</taxon>
        <taxon>Metazoa</taxon>
        <taxon>Chordata</taxon>
        <taxon>Craniata</taxon>
        <taxon>Vertebrata</taxon>
        <taxon>Euteleostomi</taxon>
        <taxon>Archelosauria</taxon>
        <taxon>Archosauria</taxon>
        <taxon>Dinosauria</taxon>
        <taxon>Saurischia</taxon>
        <taxon>Theropoda</taxon>
        <taxon>Coelurosauria</taxon>
        <taxon>Aves</taxon>
        <taxon>Palaeognathae</taxon>
        <taxon>Apterygiformes</taxon>
        <taxon>Apterygidae</taxon>
        <taxon>Apteryx</taxon>
    </lineage>
</organism>
<keyword evidence="2" id="KW-1185">Reference proteome</keyword>
<evidence type="ECO:0000256" key="1">
    <source>
        <dbReference type="SAM" id="MobiDB-lite"/>
    </source>
</evidence>
<name>A0ABM4EPV4_9AVES</name>
<dbReference type="PANTHER" id="PTHR21665:SF2">
    <property type="entry name" value="CATION CHANNEL SPERM-ASSOCIATED TARGETING SUBUNIT TAU"/>
    <property type="match status" value="1"/>
</dbReference>
<evidence type="ECO:0000313" key="3">
    <source>
        <dbReference type="RefSeq" id="XP_067154718.1"/>
    </source>
</evidence>
<dbReference type="Proteomes" id="UP001652627">
    <property type="component" value="Chromosome 6"/>
</dbReference>
<dbReference type="PANTHER" id="PTHR21665">
    <property type="entry name" value="CATION CHANNEL SPERM-ASSOCIATED TARGETING SUBUNIT TAU"/>
    <property type="match status" value="1"/>
</dbReference>
<reference evidence="3" key="1">
    <citation type="submission" date="2025-08" db="UniProtKB">
        <authorList>
            <consortium name="RefSeq"/>
        </authorList>
    </citation>
    <scope>IDENTIFICATION</scope>
    <source>
        <tissue evidence="3">Blood</tissue>
    </source>
</reference>
<sequence length="820" mass="93624">MQQSSRNKSSETAPKLPLFLKEKGCQAAVPRKDKSEPFLGLVDRSQAVLLSEKKEDEVVPLFTLLEEIEGREEEDQDPSVRRPLTEDVKNLHVTLSKNDHCQSLLSPVELEEEYQKLSSLNVKEILPLAIERDVFAIEQEQTYSETKITHLNSSLTKALEESFIDTFINLIILKSVVGKSLEEVIKDRLSEVTVVTREVGEEYQNLQSITSISPVVLESSIYEGQNISRKRLPAEGQTVNLKSVVSQNLQDHPMERFFERGMIPDLELGKKHQDLSSQGIQEGLSVVSEPELAGKSCNSEERTSETDVTSLRYVLKQNQSDFSVERLIEMRLMEEVQLEKKHQHSFLLNADTRQPKHEADFSDGRKENQSEMEISVIKALSCDLQDHSPQRFSETGLVKGTDTEYECQKIPLQSVKETQLVDTGMDLPERENSCEGNTAKTEIINLKSPLPQNLQKYTLERLSEMKLEKDSQNTSLDVIDVRLPIDVETELPRIGQDHYQQKPSELKVKSVSNKALQDTLIERVLETEIMNLKPLLNKFLQHHLTEKLSRQMMEEKLKKVHQNLSSLNVREGELVAQETDLLDINQVNCSENLAEQSIIKGKPALSESMQNFLLELLPEKEIMTLKSVLSKKIQDHLVERLAKIGLITEEELRKVKENLLLLRASRGWSKDRESGLLKEEQSPTLKSLLYPNLQDKPSETKHLESLTGKMPEDSKGSISETEVTSSESILSNTLEDLRKEIILEIEIFNKIEEESDAEKPQTDSDTETRNEKQDFCEDEFPDPVADVVVNVNNEKQTNNLMHFLKKKKFLKKKIKTKRVK</sequence>